<proteinExistence type="predicted"/>
<dbReference type="InParanoid" id="K1RRM0"/>
<dbReference type="HOGENOM" id="CLU_944139_0_0_1"/>
<dbReference type="PANTHER" id="PTHR26391:SF18">
    <property type="entry name" value="PROTEIN KINASE RECEPTOR TIE-1, PUTATIVE-RELATED"/>
    <property type="match status" value="1"/>
</dbReference>
<sequence length="295" mass="32280">MRGLFVHKSDLVVDAVEMDNMIVVEFSEEGTCGQGYYGAECQQECGHCHDSTQCVHTNGSCLTGCEVGYHGETCKAPCPYGFFGLDCGDRCKDTCDGCNRFDGSCDSGCNPGWQGNDCQDDEKNILVGGKLRDDIKVSHERADDHGGTTFKVIGEGFIAIYNLTVGFVDSEGKNLTRATELKDYLVFVGPGHCTITSLTETELVCRPPTKEPTTRLTEDKLFIRVKVGNIEQIVGIIEYIDQPPTLEYHSRRAPCAVNCHSHCVCCCNGTQTTSILLISTHPIQKADRVIYASAH</sequence>
<protein>
    <submittedName>
        <fullName evidence="1">Scavenger receptor class F member 2</fullName>
    </submittedName>
</protein>
<keyword evidence="1" id="KW-0675">Receptor</keyword>
<dbReference type="PANTHER" id="PTHR26391">
    <property type="entry name" value="INACTIVE TYROSINE-PROTEIN KINASE 7"/>
    <property type="match status" value="1"/>
</dbReference>
<dbReference type="AlphaFoldDB" id="K1RRM0"/>
<dbReference type="EMBL" id="JH816558">
    <property type="protein sequence ID" value="EKC37056.1"/>
    <property type="molecule type" value="Genomic_DNA"/>
</dbReference>
<evidence type="ECO:0000313" key="1">
    <source>
        <dbReference type="EMBL" id="EKC37056.1"/>
    </source>
</evidence>
<dbReference type="Gene3D" id="2.170.300.10">
    <property type="entry name" value="Tie2 ligand-binding domain superfamily"/>
    <property type="match status" value="1"/>
</dbReference>
<organism evidence="1">
    <name type="scientific">Magallana gigas</name>
    <name type="common">Pacific oyster</name>
    <name type="synonym">Crassostrea gigas</name>
    <dbReference type="NCBI Taxonomy" id="29159"/>
    <lineage>
        <taxon>Eukaryota</taxon>
        <taxon>Metazoa</taxon>
        <taxon>Spiralia</taxon>
        <taxon>Lophotrochozoa</taxon>
        <taxon>Mollusca</taxon>
        <taxon>Bivalvia</taxon>
        <taxon>Autobranchia</taxon>
        <taxon>Pteriomorphia</taxon>
        <taxon>Ostreida</taxon>
        <taxon>Ostreoidea</taxon>
        <taxon>Ostreidae</taxon>
        <taxon>Magallana</taxon>
    </lineage>
</organism>
<gene>
    <name evidence="1" type="ORF">CGI_10018792</name>
</gene>
<name>K1RRM0_MAGGI</name>
<reference evidence="1" key="1">
    <citation type="journal article" date="2012" name="Nature">
        <title>The oyster genome reveals stress adaptation and complexity of shell formation.</title>
        <authorList>
            <person name="Zhang G."/>
            <person name="Fang X."/>
            <person name="Guo X."/>
            <person name="Li L."/>
            <person name="Luo R."/>
            <person name="Xu F."/>
            <person name="Yang P."/>
            <person name="Zhang L."/>
            <person name="Wang X."/>
            <person name="Qi H."/>
            <person name="Xiong Z."/>
            <person name="Que H."/>
            <person name="Xie Y."/>
            <person name="Holland P.W."/>
            <person name="Paps J."/>
            <person name="Zhu Y."/>
            <person name="Wu F."/>
            <person name="Chen Y."/>
            <person name="Wang J."/>
            <person name="Peng C."/>
            <person name="Meng J."/>
            <person name="Yang L."/>
            <person name="Liu J."/>
            <person name="Wen B."/>
            <person name="Zhang N."/>
            <person name="Huang Z."/>
            <person name="Zhu Q."/>
            <person name="Feng Y."/>
            <person name="Mount A."/>
            <person name="Hedgecock D."/>
            <person name="Xu Z."/>
            <person name="Liu Y."/>
            <person name="Domazet-Loso T."/>
            <person name="Du Y."/>
            <person name="Sun X."/>
            <person name="Zhang S."/>
            <person name="Liu B."/>
            <person name="Cheng P."/>
            <person name="Jiang X."/>
            <person name="Li J."/>
            <person name="Fan D."/>
            <person name="Wang W."/>
            <person name="Fu W."/>
            <person name="Wang T."/>
            <person name="Wang B."/>
            <person name="Zhang J."/>
            <person name="Peng Z."/>
            <person name="Li Y."/>
            <person name="Li N."/>
            <person name="Wang J."/>
            <person name="Chen M."/>
            <person name="He Y."/>
            <person name="Tan F."/>
            <person name="Song X."/>
            <person name="Zheng Q."/>
            <person name="Huang R."/>
            <person name="Yang H."/>
            <person name="Du X."/>
            <person name="Chen L."/>
            <person name="Yang M."/>
            <person name="Gaffney P.M."/>
            <person name="Wang S."/>
            <person name="Luo L."/>
            <person name="She Z."/>
            <person name="Ming Y."/>
            <person name="Huang W."/>
            <person name="Zhang S."/>
            <person name="Huang B."/>
            <person name="Zhang Y."/>
            <person name="Qu T."/>
            <person name="Ni P."/>
            <person name="Miao G."/>
            <person name="Wang J."/>
            <person name="Wang Q."/>
            <person name="Steinberg C.E."/>
            <person name="Wang H."/>
            <person name="Li N."/>
            <person name="Qian L."/>
            <person name="Zhang G."/>
            <person name="Li Y."/>
            <person name="Yang H."/>
            <person name="Liu X."/>
            <person name="Wang J."/>
            <person name="Yin Y."/>
            <person name="Wang J."/>
        </authorList>
    </citation>
    <scope>NUCLEOTIDE SEQUENCE [LARGE SCALE GENOMIC DNA]</scope>
    <source>
        <strain evidence="1">05x7-T-G4-1.051#20</strain>
    </source>
</reference>
<accession>K1RRM0</accession>